<dbReference type="InterPro" id="IPR003583">
    <property type="entry name" value="Hlx-hairpin-Hlx_DNA-bd_motif"/>
</dbReference>
<evidence type="ECO:0000313" key="9">
    <source>
        <dbReference type="Proteomes" id="UP000298133"/>
    </source>
</evidence>
<dbReference type="Proteomes" id="UP000298133">
    <property type="component" value="Unassembled WGS sequence"/>
</dbReference>
<comment type="domain">
    <text evidence="6">Has three domains with a flexible linker between the domains II and III and assumes an 'L' shape. Domain III is highly mobile and contacts RuvB.</text>
</comment>
<dbReference type="GO" id="GO:0000400">
    <property type="term" value="F:four-way junction DNA binding"/>
    <property type="evidence" value="ECO:0007669"/>
    <property type="project" value="UniProtKB-UniRule"/>
</dbReference>
<comment type="subunit">
    <text evidence="6">Homotetramer. Forms an RuvA(8)-RuvB(12)-Holliday junction (HJ) complex. HJ DNA is sandwiched between 2 RuvA tetramers; dsDNA enters through RuvA and exits via RuvB. An RuvB hexamer assembles on each DNA strand where it exits the tetramer. Each RuvB hexamer is contacted by two RuvA subunits (via domain III) on 2 adjacent RuvB subunits; this complex drives branch migration. In the full resolvosome a probable DNA-RuvA(4)-RuvB(12)-RuvC(2) complex forms which resolves the HJ.</text>
</comment>
<accession>A0A4Y8UJR6</accession>
<proteinExistence type="inferred from homology"/>
<keyword evidence="4 6" id="KW-0233">DNA recombination</keyword>
<dbReference type="GO" id="GO:0009378">
    <property type="term" value="F:four-way junction helicase activity"/>
    <property type="evidence" value="ECO:0007669"/>
    <property type="project" value="InterPro"/>
</dbReference>
<feature type="domain" description="Helix-hairpin-helix DNA-binding motif class 1" evidence="7">
    <location>
        <begin position="108"/>
        <end position="127"/>
    </location>
</feature>
<dbReference type="InterPro" id="IPR000085">
    <property type="entry name" value="RuvA"/>
</dbReference>
<dbReference type="InterPro" id="IPR012340">
    <property type="entry name" value="NA-bd_OB-fold"/>
</dbReference>
<keyword evidence="1 6" id="KW-0963">Cytoplasm</keyword>
<evidence type="ECO:0000256" key="6">
    <source>
        <dbReference type="HAMAP-Rule" id="MF_00031"/>
    </source>
</evidence>
<dbReference type="Pfam" id="PF07499">
    <property type="entry name" value="RuvA_C"/>
    <property type="match status" value="1"/>
</dbReference>
<sequence length="193" mass="20059">MIARISGTLIAAEGGEIVVDVGGVGYELQVSLNTFFALPPLGAQVALLCHFVVREDAQLLYGFLDSAERALFRLLIKVNGVGPKMALAILSGMSVVELQRAVAGDDIARLTKLPGVGKKTAERLLIELRDKVDLSALGGAIDSAAATGSAADEAAAALAALGYRPADADKMIAKLNSAEMTTEELVKAALRNL</sequence>
<dbReference type="NCBIfam" id="TIGR00084">
    <property type="entry name" value="ruvA"/>
    <property type="match status" value="1"/>
</dbReference>
<dbReference type="GO" id="GO:0006310">
    <property type="term" value="P:DNA recombination"/>
    <property type="evidence" value="ECO:0007669"/>
    <property type="project" value="UniProtKB-UniRule"/>
</dbReference>
<dbReference type="InterPro" id="IPR036267">
    <property type="entry name" value="RuvA_C_sf"/>
</dbReference>
<dbReference type="Gene3D" id="1.10.150.20">
    <property type="entry name" value="5' to 3' exonuclease, C-terminal subdomain"/>
    <property type="match status" value="1"/>
</dbReference>
<keyword evidence="3 6" id="KW-0238">DNA-binding</keyword>
<dbReference type="InterPro" id="IPR013849">
    <property type="entry name" value="DNA_helicase_Holl-junc_RuvA_I"/>
</dbReference>
<comment type="similarity">
    <text evidence="6">Belongs to the RuvA family.</text>
</comment>
<feature type="region of interest" description="Domain III" evidence="6">
    <location>
        <begin position="146"/>
        <end position="193"/>
    </location>
</feature>
<dbReference type="InterPro" id="IPR011114">
    <property type="entry name" value="RuvA_C"/>
</dbReference>
<dbReference type="SUPFAM" id="SSF46929">
    <property type="entry name" value="DNA helicase RuvA subunit, C-terminal domain"/>
    <property type="match status" value="1"/>
</dbReference>
<gene>
    <name evidence="6 8" type="primary">ruvA</name>
    <name evidence="8" type="ORF">E3W66_03680</name>
</gene>
<comment type="caution">
    <text evidence="6">Lacks conserved residue(s) required for the propagation of feature annotation.</text>
</comment>
<evidence type="ECO:0000256" key="5">
    <source>
        <dbReference type="ARBA" id="ARBA00023204"/>
    </source>
</evidence>
<dbReference type="OrthoDB" id="5293449at2"/>
<protein>
    <recommendedName>
        <fullName evidence="6">Holliday junction branch migration complex subunit RuvA</fullName>
    </recommendedName>
</protein>
<keyword evidence="5 6" id="KW-0234">DNA repair</keyword>
<evidence type="ECO:0000256" key="3">
    <source>
        <dbReference type="ARBA" id="ARBA00023125"/>
    </source>
</evidence>
<dbReference type="AlphaFoldDB" id="A0A4Y8UJR6"/>
<dbReference type="GO" id="GO:0009379">
    <property type="term" value="C:Holliday junction helicase complex"/>
    <property type="evidence" value="ECO:0007669"/>
    <property type="project" value="InterPro"/>
</dbReference>
<evidence type="ECO:0000256" key="2">
    <source>
        <dbReference type="ARBA" id="ARBA00022763"/>
    </source>
</evidence>
<dbReference type="GO" id="GO:0048476">
    <property type="term" value="C:Holliday junction resolvase complex"/>
    <property type="evidence" value="ECO:0007669"/>
    <property type="project" value="UniProtKB-UniRule"/>
</dbReference>
<name>A0A4Y8UJR6_9GAMM</name>
<reference evidence="8 9" key="1">
    <citation type="submission" date="2019-03" db="EMBL/GenBank/DDBJ databases">
        <title>Draft genome of Gammaproteobacteria bacterium LSUCC0057, a member of the SAR92 clade.</title>
        <authorList>
            <person name="Lanclos V.C."/>
            <person name="Doiron C."/>
            <person name="Henson M.W."/>
            <person name="Thrash J.C."/>
        </authorList>
    </citation>
    <scope>NUCLEOTIDE SEQUENCE [LARGE SCALE GENOMIC DNA]</scope>
    <source>
        <strain evidence="8 9">LSUCC0057</strain>
    </source>
</reference>
<feature type="domain" description="Helix-hairpin-helix DNA-binding motif class 1" evidence="7">
    <location>
        <begin position="73"/>
        <end position="92"/>
    </location>
</feature>
<comment type="function">
    <text evidence="6">The RuvA-RuvB-RuvC complex processes Holliday junction (HJ) DNA during genetic recombination and DNA repair, while the RuvA-RuvB complex plays an important role in the rescue of blocked DNA replication forks via replication fork reversal (RFR). RuvA specifically binds to HJ cruciform DNA, conferring on it an open structure. The RuvB hexamer acts as an ATP-dependent pump, pulling dsDNA into and through the RuvAB complex. HJ branch migration allows RuvC to scan DNA until it finds its consensus sequence, where it cleaves and resolves the cruciform DNA.</text>
</comment>
<dbReference type="GO" id="GO:0006281">
    <property type="term" value="P:DNA repair"/>
    <property type="evidence" value="ECO:0007669"/>
    <property type="project" value="UniProtKB-UniRule"/>
</dbReference>
<dbReference type="HAMAP" id="MF_00031">
    <property type="entry name" value="DNA_HJ_migration_RuvA"/>
    <property type="match status" value="1"/>
</dbReference>
<dbReference type="EMBL" id="SPIA01000001">
    <property type="protein sequence ID" value="TFH69046.1"/>
    <property type="molecule type" value="Genomic_DNA"/>
</dbReference>
<dbReference type="InterPro" id="IPR010994">
    <property type="entry name" value="RuvA_2-like"/>
</dbReference>
<dbReference type="SUPFAM" id="SSF50249">
    <property type="entry name" value="Nucleic acid-binding proteins"/>
    <property type="match status" value="1"/>
</dbReference>
<dbReference type="Pfam" id="PF01330">
    <property type="entry name" value="RuvA_N"/>
    <property type="match status" value="1"/>
</dbReference>
<dbReference type="Gene3D" id="2.40.50.140">
    <property type="entry name" value="Nucleic acid-binding proteins"/>
    <property type="match status" value="1"/>
</dbReference>
<dbReference type="SUPFAM" id="SSF47781">
    <property type="entry name" value="RuvA domain 2-like"/>
    <property type="match status" value="1"/>
</dbReference>
<keyword evidence="2 6" id="KW-0227">DNA damage</keyword>
<comment type="caution">
    <text evidence="8">The sequence shown here is derived from an EMBL/GenBank/DDBJ whole genome shotgun (WGS) entry which is preliminary data.</text>
</comment>
<evidence type="ECO:0000256" key="1">
    <source>
        <dbReference type="ARBA" id="ARBA00022490"/>
    </source>
</evidence>
<feature type="region of interest" description="Domain I" evidence="6">
    <location>
        <begin position="1"/>
        <end position="64"/>
    </location>
</feature>
<dbReference type="Pfam" id="PF14520">
    <property type="entry name" value="HHH_5"/>
    <property type="match status" value="1"/>
</dbReference>
<dbReference type="GO" id="GO:0005524">
    <property type="term" value="F:ATP binding"/>
    <property type="evidence" value="ECO:0007669"/>
    <property type="project" value="InterPro"/>
</dbReference>
<evidence type="ECO:0000259" key="7">
    <source>
        <dbReference type="SMART" id="SM00278"/>
    </source>
</evidence>
<evidence type="ECO:0000313" key="8">
    <source>
        <dbReference type="EMBL" id="TFH69046.1"/>
    </source>
</evidence>
<organism evidence="8 9">
    <name type="scientific">Gammaproteobacteria bacterium LSUCC0057</name>
    <dbReference type="NCBI Taxonomy" id="2559237"/>
    <lineage>
        <taxon>Bacteria</taxon>
        <taxon>Pseudomonadati</taxon>
        <taxon>Pseudomonadota</taxon>
        <taxon>Gammaproteobacteria</taxon>
        <taxon>Cellvibrionales</taxon>
        <taxon>Porticoccaceae</taxon>
        <taxon>SAR92 clade</taxon>
    </lineage>
</organism>
<dbReference type="SMART" id="SM00278">
    <property type="entry name" value="HhH1"/>
    <property type="match status" value="2"/>
</dbReference>
<dbReference type="GO" id="GO:0005737">
    <property type="term" value="C:cytoplasm"/>
    <property type="evidence" value="ECO:0007669"/>
    <property type="project" value="UniProtKB-SubCell"/>
</dbReference>
<keyword evidence="9" id="KW-1185">Reference proteome</keyword>
<comment type="subcellular location">
    <subcellularLocation>
        <location evidence="6">Cytoplasm</location>
    </subcellularLocation>
</comment>
<evidence type="ECO:0000256" key="4">
    <source>
        <dbReference type="ARBA" id="ARBA00023172"/>
    </source>
</evidence>
<dbReference type="Gene3D" id="1.10.8.10">
    <property type="entry name" value="DNA helicase RuvA subunit, C-terminal domain"/>
    <property type="match status" value="1"/>
</dbReference>